<feature type="transmembrane region" description="Helical" evidence="1">
    <location>
        <begin position="57"/>
        <end position="78"/>
    </location>
</feature>
<reference evidence="2 3" key="1">
    <citation type="journal article" date="2021" name="Int. J. Syst. Evol. Microbiol.">
        <title>Classification of three corynebacterial strains isolated from a small paddock in North Rhine-Westphalia: proposal of &lt;i&gt;Corynebacterium kalinowskii&lt;/i&gt; sp. nov., &lt;i&gt;Corynebacterium comes&lt;/i&gt; sp. nov. and &lt;i&gt;Corynebacterium occultum&lt;/i&gt; sp. nov.</title>
        <authorList>
            <person name="Schaffert L."/>
            <person name="Ruwe M."/>
            <person name="Milse J."/>
            <person name="Hanuschka K."/>
            <person name="Ortseifen V."/>
            <person name="Droste J."/>
            <person name="Brandt D."/>
            <person name="Schl L."/>
            <person name="Kutter Y."/>
            <person name="Vinke S."/>
            <person name="Vieh P."/>
            <person name="Jacob L."/>
            <person name="L N.C."/>
            <person name="Schulte-Berndt E."/>
            <person name="Hain C."/>
            <person name="Linder M."/>
            <person name="Schmidt P."/>
            <person name="Wollenschl L."/>
            <person name="Luttermann T."/>
            <person name="Thieme E."/>
            <person name="Hassa J."/>
            <person name="Haak M."/>
            <person name="Wittchen M."/>
            <person name="Mentz A."/>
            <person name="Persicke M."/>
            <person name="Busche T."/>
            <person name="R C."/>
        </authorList>
    </citation>
    <scope>NUCLEOTIDE SEQUENCE [LARGE SCALE GENOMIC DNA]</scope>
    <source>
        <strain evidence="2 3">2019</strain>
    </source>
</reference>
<feature type="transmembrane region" description="Helical" evidence="1">
    <location>
        <begin position="489"/>
        <end position="510"/>
    </location>
</feature>
<feature type="transmembrane region" description="Helical" evidence="1">
    <location>
        <begin position="211"/>
        <end position="229"/>
    </location>
</feature>
<gene>
    <name evidence="2" type="ORF">CETAM_08195</name>
</gene>
<feature type="transmembrane region" description="Helical" evidence="1">
    <location>
        <begin position="313"/>
        <end position="332"/>
    </location>
</feature>
<feature type="transmembrane region" description="Helical" evidence="1">
    <location>
        <begin position="451"/>
        <end position="469"/>
    </location>
</feature>
<feature type="transmembrane region" description="Helical" evidence="1">
    <location>
        <begin position="26"/>
        <end position="51"/>
    </location>
</feature>
<feature type="transmembrane region" description="Helical" evidence="1">
    <location>
        <begin position="115"/>
        <end position="133"/>
    </location>
</feature>
<dbReference type="KEGG" id="ccoe:CETAM_08195"/>
<feature type="transmembrane region" description="Helical" evidence="1">
    <location>
        <begin position="409"/>
        <end position="431"/>
    </location>
</feature>
<evidence type="ECO:0000256" key="1">
    <source>
        <dbReference type="SAM" id="Phobius"/>
    </source>
</evidence>
<evidence type="ECO:0000313" key="3">
    <source>
        <dbReference type="Proteomes" id="UP000425178"/>
    </source>
</evidence>
<dbReference type="EMBL" id="CP046453">
    <property type="protein sequence ID" value="QGU04893.1"/>
    <property type="molecule type" value="Genomic_DNA"/>
</dbReference>
<evidence type="ECO:0000313" key="2">
    <source>
        <dbReference type="EMBL" id="QGU04893.1"/>
    </source>
</evidence>
<protein>
    <submittedName>
        <fullName evidence="2">Uncharacterized protein</fullName>
    </submittedName>
</protein>
<keyword evidence="1" id="KW-0472">Membrane</keyword>
<feature type="transmembrane region" description="Helical" evidence="1">
    <location>
        <begin position="378"/>
        <end position="403"/>
    </location>
</feature>
<keyword evidence="1" id="KW-1133">Transmembrane helix</keyword>
<dbReference type="Proteomes" id="UP000425178">
    <property type="component" value="Chromosome"/>
</dbReference>
<name>A0A6B8VLE4_9CORY</name>
<sequence>MSETTRLLLRLQRTLWVRTMKGNPSAWTMIVLIGIYTLLGMVSLAATVWLLAPSDRWWGMVAVVGIGTLAYLAVAVVIPSGEAHLHAGDFASLPLTARQLLPAMAWSTLLNSRGVTAVVATTLTTVFAVILLLNSGHAAAAVLVVPVMVVALALTLLLGEVVLSVSSGAGRVSSERTTVISGVLVLVMIFGFNLLMSYGVENIPLDRIGRIFAWTPVGAAPAMVASLIDADYLSALARLGIVVATFFLGGRWWLGTVTRRLDAPLDAMQRVTAGEKGPADQEETVLLRGLPYTPAAMIYSRAVRYFRRDPRMLGSLVTYPVVAVVLLVQGVLVDDSAMLLGMVILALVVGSLATNDFGYDGPAVWLHIISGVPARTILLARHLASLSPMIALLLLFDAAVILLTDNRTIALLIAAASVGVVLSVSALALFLTTRNPFPTSRPGTSPWSDKAGFSGAAFVAAFASLLLGWVPSAPGGALIAFGYGAGRLWLVLLGLVLSLVIPAAVYWLSLRVSVRRVEARMPEIYARVEHWVN</sequence>
<dbReference type="AlphaFoldDB" id="A0A6B8VLE4"/>
<dbReference type="RefSeq" id="WP_156228402.1">
    <property type="nucleotide sequence ID" value="NZ_CP046453.1"/>
</dbReference>
<organism evidence="2 3">
    <name type="scientific">Corynebacterium comes</name>
    <dbReference type="NCBI Taxonomy" id="2675218"/>
    <lineage>
        <taxon>Bacteria</taxon>
        <taxon>Bacillati</taxon>
        <taxon>Actinomycetota</taxon>
        <taxon>Actinomycetes</taxon>
        <taxon>Mycobacteriales</taxon>
        <taxon>Corynebacteriaceae</taxon>
        <taxon>Corynebacterium</taxon>
    </lineage>
</organism>
<keyword evidence="1" id="KW-0812">Transmembrane</keyword>
<proteinExistence type="predicted"/>
<feature type="transmembrane region" description="Helical" evidence="1">
    <location>
        <begin position="179"/>
        <end position="199"/>
    </location>
</feature>
<feature type="transmembrane region" description="Helical" evidence="1">
    <location>
        <begin position="235"/>
        <end position="254"/>
    </location>
</feature>
<feature type="transmembrane region" description="Helical" evidence="1">
    <location>
        <begin position="338"/>
        <end position="357"/>
    </location>
</feature>
<accession>A0A6B8VLE4</accession>
<feature type="transmembrane region" description="Helical" evidence="1">
    <location>
        <begin position="140"/>
        <end position="159"/>
    </location>
</feature>
<keyword evidence="3" id="KW-1185">Reference proteome</keyword>